<dbReference type="GO" id="GO:0043171">
    <property type="term" value="P:peptide catabolic process"/>
    <property type="evidence" value="ECO:0007669"/>
    <property type="project" value="TreeGrafter"/>
</dbReference>
<comment type="similarity">
    <text evidence="2 12">Belongs to the peptidase M1 family.</text>
</comment>
<reference evidence="17 18" key="1">
    <citation type="submission" date="2019-10" db="EMBL/GenBank/DDBJ databases">
        <title>Glaciimonas soli sp. nov., a psychrophilic bacterium isolated from the forest soil of a high elevation mountain in Taiwan.</title>
        <authorList>
            <person name="Wang L.-T."/>
            <person name="Shieh W.Y."/>
        </authorList>
    </citation>
    <scope>NUCLEOTIDE SEQUENCE [LARGE SCALE GENOMIC DNA]</scope>
    <source>
        <strain evidence="17 18">GS1</strain>
    </source>
</reference>
<feature type="active site" description="Proton acceptor" evidence="9">
    <location>
        <position position="337"/>
    </location>
</feature>
<dbReference type="Pfam" id="PF11838">
    <property type="entry name" value="ERAP1_C"/>
    <property type="match status" value="1"/>
</dbReference>
<evidence type="ECO:0000256" key="2">
    <source>
        <dbReference type="ARBA" id="ARBA00010136"/>
    </source>
</evidence>
<dbReference type="GO" id="GO:0042277">
    <property type="term" value="F:peptide binding"/>
    <property type="evidence" value="ECO:0007669"/>
    <property type="project" value="TreeGrafter"/>
</dbReference>
<feature type="domain" description="ERAP1-like C-terminal" evidence="15">
    <location>
        <begin position="564"/>
        <end position="883"/>
    </location>
</feature>
<dbReference type="Pfam" id="PF01433">
    <property type="entry name" value="Peptidase_M1"/>
    <property type="match status" value="1"/>
</dbReference>
<evidence type="ECO:0000256" key="10">
    <source>
        <dbReference type="PIRSR" id="PIRSR634016-3"/>
    </source>
</evidence>
<dbReference type="GO" id="GO:0006508">
    <property type="term" value="P:proteolysis"/>
    <property type="evidence" value="ECO:0007669"/>
    <property type="project" value="UniProtKB-KW"/>
</dbReference>
<dbReference type="AlphaFoldDB" id="A0A843YQP3"/>
<keyword evidence="3 12" id="KW-0031">Aminopeptidase</keyword>
<dbReference type="Pfam" id="PF17900">
    <property type="entry name" value="Peptidase_M1_N"/>
    <property type="match status" value="1"/>
</dbReference>
<dbReference type="Gene3D" id="1.10.390.10">
    <property type="entry name" value="Neutral Protease Domain 2"/>
    <property type="match status" value="1"/>
</dbReference>
<dbReference type="InterPro" id="IPR034016">
    <property type="entry name" value="M1_APN-typ"/>
</dbReference>
<dbReference type="RefSeq" id="WP_153235439.1">
    <property type="nucleotide sequence ID" value="NZ_WINI01000007.1"/>
</dbReference>
<proteinExistence type="inferred from homology"/>
<sequence length="901" mass="99212">MGSIRRNLFHVILFVVALYFSFAGASAAVPNDTAPLGKLPTWVQPLYYHLDFRIDPKVDNYSGSSTIDVQLKQPADHVWLHAQELTVSQVTVTNQAQQSIAAKFRIADKNVGVAVINFGSTLPAGKYRIALTFTAPFNEQLQGLYKVTHQSLPYAMTQMEAVSARYAFPGFDEPAFKTPFELSLTIPADQVGVANTSVISDEKLADGWRKLRFAVTKPLPTYLVAWAVGPWDVVAGPDIPTTQWRNQITPLRGIATKGEGRRMQHALAQTPLIVTSLEDYFGFGYPFDKIDLLAAPDFEAGAMENPGLVTFRDYLMLIDAQSPASNVRNSFNVEAHELAHQWFGDTVTMSWWDDLWLNEAFATWMQSKITQKLHPEYRADLELIQGAHNAMQSDSLISVRKIRQPILSNGDIETAFDSITYEKGAAVLNMFERYLGEETFRAGVRNYIQEHQFSNATTNDLIGALAKASGKGDHFTKAMLSFLDQPGVPWLETALLHEDNGTFLQVKQQRYLPIGSTGNADKRWGIPVCVRYGEPGAESSKVQCELLEQKEGKIALPGASDHAWYIPNANASGYYRFGMAASDLVRLNAQVATLSDTEQLAYADAINAGFQHGTLDAPAVLAAASLLAQSSTSEVITALITTLQWMNKYQAKTPEQKQRLIEVARQLYLPRLEALGYERRANEPQSDALLRTNLAEFLAIDMQLPEVRKVLLAQGDKVLTPMANGRLNMSAANPDLLRTILAVTAQERGTKAVDALINEIGSNNEPSQRFGLLTGIASVKDATNSERARNLSLDTRVKVGEISTLFNVSREDGAGENALWNWFIHHDQAIIKRTGSFTGGGLPGLMGGGACSQEGAKRLSAYFKPRLRELTGADRGLAQTSEKTLLCAALRDKQNAEAILH</sequence>
<protein>
    <recommendedName>
        <fullName evidence="12">Aminopeptidase</fullName>
        <ecNumber evidence="12">3.4.11.-</ecNumber>
    </recommendedName>
</protein>
<dbReference type="GO" id="GO:0016285">
    <property type="term" value="F:alanyl aminopeptidase activity"/>
    <property type="evidence" value="ECO:0007669"/>
    <property type="project" value="UniProtKB-EC"/>
</dbReference>
<dbReference type="EMBL" id="WINI01000007">
    <property type="protein sequence ID" value="MQR01855.1"/>
    <property type="molecule type" value="Genomic_DNA"/>
</dbReference>
<evidence type="ECO:0000256" key="12">
    <source>
        <dbReference type="RuleBase" id="RU364040"/>
    </source>
</evidence>
<dbReference type="OrthoDB" id="100605at2"/>
<feature type="domain" description="Peptidase M1 membrane alanine aminopeptidase" evidence="14">
    <location>
        <begin position="269"/>
        <end position="471"/>
    </location>
</feature>
<keyword evidence="5 10" id="KW-0479">Metal-binding</keyword>
<evidence type="ECO:0000313" key="17">
    <source>
        <dbReference type="EMBL" id="MQR01855.1"/>
    </source>
</evidence>
<dbReference type="Gene3D" id="1.25.50.20">
    <property type="match status" value="1"/>
</dbReference>
<dbReference type="InterPro" id="IPR014782">
    <property type="entry name" value="Peptidase_M1_dom"/>
</dbReference>
<feature type="domain" description="Aminopeptidase N-like N-terminal" evidence="16">
    <location>
        <begin position="44"/>
        <end position="223"/>
    </location>
</feature>
<dbReference type="InterPro" id="IPR027268">
    <property type="entry name" value="Peptidase_M4/M1_CTD_sf"/>
</dbReference>
<keyword evidence="6 12" id="KW-0378">Hydrolase</keyword>
<gene>
    <name evidence="17" type="ORF">GEV47_14340</name>
</gene>
<comment type="caution">
    <text evidence="17">The sequence shown here is derived from an EMBL/GenBank/DDBJ whole genome shotgun (WGS) entry which is preliminary data.</text>
</comment>
<keyword evidence="18" id="KW-1185">Reference proteome</keyword>
<dbReference type="GO" id="GO:0070006">
    <property type="term" value="F:metalloaminopeptidase activity"/>
    <property type="evidence" value="ECO:0007669"/>
    <property type="project" value="TreeGrafter"/>
</dbReference>
<keyword evidence="4 12" id="KW-0645">Protease</keyword>
<evidence type="ECO:0000259" key="15">
    <source>
        <dbReference type="Pfam" id="PF11838"/>
    </source>
</evidence>
<evidence type="ECO:0000313" key="18">
    <source>
        <dbReference type="Proteomes" id="UP000451565"/>
    </source>
</evidence>
<dbReference type="PANTHER" id="PTHR11533">
    <property type="entry name" value="PROTEASE M1 ZINC METALLOPROTEASE"/>
    <property type="match status" value="1"/>
</dbReference>
<evidence type="ECO:0000256" key="3">
    <source>
        <dbReference type="ARBA" id="ARBA00022438"/>
    </source>
</evidence>
<evidence type="ECO:0000256" key="1">
    <source>
        <dbReference type="ARBA" id="ARBA00000098"/>
    </source>
</evidence>
<evidence type="ECO:0000256" key="5">
    <source>
        <dbReference type="ARBA" id="ARBA00022723"/>
    </source>
</evidence>
<dbReference type="PRINTS" id="PR00756">
    <property type="entry name" value="ALADIPTASE"/>
</dbReference>
<dbReference type="InterPro" id="IPR045357">
    <property type="entry name" value="Aminopeptidase_N-like_N"/>
</dbReference>
<dbReference type="Gene3D" id="2.60.40.1910">
    <property type="match status" value="1"/>
</dbReference>
<dbReference type="InterPro" id="IPR024571">
    <property type="entry name" value="ERAP1-like_C_dom"/>
</dbReference>
<evidence type="ECO:0000259" key="14">
    <source>
        <dbReference type="Pfam" id="PF01433"/>
    </source>
</evidence>
<evidence type="ECO:0000256" key="7">
    <source>
        <dbReference type="ARBA" id="ARBA00022833"/>
    </source>
</evidence>
<keyword evidence="7 10" id="KW-0862">Zinc</keyword>
<dbReference type="CDD" id="cd09601">
    <property type="entry name" value="M1_APN-Q_like"/>
    <property type="match status" value="1"/>
</dbReference>
<accession>A0A843YQP3</accession>
<keyword evidence="8 12" id="KW-0482">Metalloprotease</keyword>
<feature type="chain" id="PRO_5032283372" description="Aminopeptidase" evidence="13">
    <location>
        <begin position="28"/>
        <end position="901"/>
    </location>
</feature>
<feature type="site" description="Transition state stabilizer" evidence="11">
    <location>
        <position position="421"/>
    </location>
</feature>
<evidence type="ECO:0000256" key="11">
    <source>
        <dbReference type="PIRSR" id="PIRSR634016-4"/>
    </source>
</evidence>
<dbReference type="InterPro" id="IPR001930">
    <property type="entry name" value="Peptidase_M1"/>
</dbReference>
<dbReference type="Proteomes" id="UP000451565">
    <property type="component" value="Unassembled WGS sequence"/>
</dbReference>
<feature type="signal peptide" evidence="13">
    <location>
        <begin position="1"/>
        <end position="27"/>
    </location>
</feature>
<evidence type="ECO:0000256" key="4">
    <source>
        <dbReference type="ARBA" id="ARBA00022670"/>
    </source>
</evidence>
<dbReference type="FunFam" id="1.10.390.10:FF:000006">
    <property type="entry name" value="Puromycin-sensitive aminopeptidase"/>
    <property type="match status" value="1"/>
</dbReference>
<dbReference type="GO" id="GO:0016020">
    <property type="term" value="C:membrane"/>
    <property type="evidence" value="ECO:0007669"/>
    <property type="project" value="TreeGrafter"/>
</dbReference>
<evidence type="ECO:0000256" key="6">
    <source>
        <dbReference type="ARBA" id="ARBA00022801"/>
    </source>
</evidence>
<evidence type="ECO:0000256" key="8">
    <source>
        <dbReference type="ARBA" id="ARBA00023049"/>
    </source>
</evidence>
<evidence type="ECO:0000256" key="9">
    <source>
        <dbReference type="PIRSR" id="PIRSR634016-1"/>
    </source>
</evidence>
<comment type="cofactor">
    <cofactor evidence="10 12">
        <name>Zn(2+)</name>
        <dbReference type="ChEBI" id="CHEBI:29105"/>
    </cofactor>
    <text evidence="10 12">Binds 1 zinc ion per subunit.</text>
</comment>
<dbReference type="InterPro" id="IPR042097">
    <property type="entry name" value="Aminopeptidase_N-like_N_sf"/>
</dbReference>
<evidence type="ECO:0000259" key="16">
    <source>
        <dbReference type="Pfam" id="PF17900"/>
    </source>
</evidence>
<dbReference type="SUPFAM" id="SSF63737">
    <property type="entry name" value="Leukotriene A4 hydrolase N-terminal domain"/>
    <property type="match status" value="1"/>
</dbReference>
<keyword evidence="13" id="KW-0732">Signal</keyword>
<name>A0A843YQP3_9BURK</name>
<organism evidence="17 18">
    <name type="scientific">Glaciimonas soli</name>
    <dbReference type="NCBI Taxonomy" id="2590999"/>
    <lineage>
        <taxon>Bacteria</taxon>
        <taxon>Pseudomonadati</taxon>
        <taxon>Pseudomonadota</taxon>
        <taxon>Betaproteobacteria</taxon>
        <taxon>Burkholderiales</taxon>
        <taxon>Oxalobacteraceae</taxon>
        <taxon>Glaciimonas</taxon>
    </lineage>
</organism>
<dbReference type="GO" id="GO:0008270">
    <property type="term" value="F:zinc ion binding"/>
    <property type="evidence" value="ECO:0007669"/>
    <property type="project" value="UniProtKB-UniRule"/>
</dbReference>
<dbReference type="GO" id="GO:0005737">
    <property type="term" value="C:cytoplasm"/>
    <property type="evidence" value="ECO:0007669"/>
    <property type="project" value="TreeGrafter"/>
</dbReference>
<comment type="catalytic activity">
    <reaction evidence="1">
        <text>Release of an N-terminal amino acid, Xaa-|-Yaa- from a peptide, amide or arylamide. Xaa is preferably Ala, but may be most amino acids including Pro (slow action). When a terminal hydrophobic residue is followed by a prolyl residue, the two may be released as an intact Xaa-Pro dipeptide.</text>
        <dbReference type="EC" id="3.4.11.2"/>
    </reaction>
</comment>
<dbReference type="EC" id="3.4.11.-" evidence="12"/>
<dbReference type="GO" id="GO:0005615">
    <property type="term" value="C:extracellular space"/>
    <property type="evidence" value="ECO:0007669"/>
    <property type="project" value="TreeGrafter"/>
</dbReference>
<dbReference type="PANTHER" id="PTHR11533:SF174">
    <property type="entry name" value="PUROMYCIN-SENSITIVE AMINOPEPTIDASE-RELATED"/>
    <property type="match status" value="1"/>
</dbReference>
<dbReference type="Gene3D" id="2.60.40.1730">
    <property type="entry name" value="tricorn interacting facor f3 domain"/>
    <property type="match status" value="1"/>
</dbReference>
<feature type="binding site" evidence="10">
    <location>
        <position position="336"/>
    </location>
    <ligand>
        <name>Zn(2+)</name>
        <dbReference type="ChEBI" id="CHEBI:29105"/>
        <note>catalytic</note>
    </ligand>
</feature>
<dbReference type="InterPro" id="IPR050344">
    <property type="entry name" value="Peptidase_M1_aminopeptidases"/>
</dbReference>
<feature type="binding site" evidence="10">
    <location>
        <position position="340"/>
    </location>
    <ligand>
        <name>Zn(2+)</name>
        <dbReference type="ChEBI" id="CHEBI:29105"/>
        <note>catalytic</note>
    </ligand>
</feature>
<dbReference type="SUPFAM" id="SSF55486">
    <property type="entry name" value="Metalloproteases ('zincins'), catalytic domain"/>
    <property type="match status" value="1"/>
</dbReference>
<feature type="binding site" evidence="10">
    <location>
        <position position="359"/>
    </location>
    <ligand>
        <name>Zn(2+)</name>
        <dbReference type="ChEBI" id="CHEBI:29105"/>
        <note>catalytic</note>
    </ligand>
</feature>
<evidence type="ECO:0000256" key="13">
    <source>
        <dbReference type="SAM" id="SignalP"/>
    </source>
</evidence>